<dbReference type="PROSITE" id="PS00236">
    <property type="entry name" value="NEUROTR_ION_CHANNEL"/>
    <property type="match status" value="1"/>
</dbReference>
<gene>
    <name evidence="8" type="ORF">V5N11_008440</name>
</gene>
<dbReference type="GO" id="GO:0051707">
    <property type="term" value="P:response to other organism"/>
    <property type="evidence" value="ECO:0007669"/>
    <property type="project" value="UniProtKB-ARBA"/>
</dbReference>
<dbReference type="InterPro" id="IPR042197">
    <property type="entry name" value="Apaf_helical"/>
</dbReference>
<evidence type="ECO:0000259" key="7">
    <source>
        <dbReference type="Pfam" id="PF23598"/>
    </source>
</evidence>
<dbReference type="InterPro" id="IPR027417">
    <property type="entry name" value="P-loop_NTPase"/>
</dbReference>
<evidence type="ECO:0000313" key="8">
    <source>
        <dbReference type="EMBL" id="KAL1198820.1"/>
    </source>
</evidence>
<evidence type="ECO:0000256" key="3">
    <source>
        <dbReference type="ARBA" id="ARBA00022821"/>
    </source>
</evidence>
<name>A0ABD1AGF0_CARAN</name>
<keyword evidence="3" id="KW-0611">Plant defense</keyword>
<keyword evidence="4" id="KW-0472">Membrane</keyword>
<dbReference type="Gene3D" id="3.40.50.300">
    <property type="entry name" value="P-loop containing nucleotide triphosphate hydrolases"/>
    <property type="match status" value="1"/>
</dbReference>
<dbReference type="InterPro" id="IPR055414">
    <property type="entry name" value="LRR_R13L4/SHOC2-like"/>
</dbReference>
<feature type="domain" description="Disease resistance protein winged helix" evidence="6">
    <location>
        <begin position="304"/>
        <end position="374"/>
    </location>
</feature>
<keyword evidence="9" id="KW-1185">Reference proteome</keyword>
<dbReference type="FunFam" id="1.10.8.430:FF:000003">
    <property type="entry name" value="Probable disease resistance protein At5g66910"/>
    <property type="match status" value="1"/>
</dbReference>
<dbReference type="Gene3D" id="1.10.10.10">
    <property type="entry name" value="Winged helix-like DNA-binding domain superfamily/Winged helix DNA-binding domain"/>
    <property type="match status" value="1"/>
</dbReference>
<protein>
    <submittedName>
        <fullName evidence="8">Disease resistance RPP8-like protein 3</fullName>
    </submittedName>
</protein>
<dbReference type="InterPro" id="IPR032675">
    <property type="entry name" value="LRR_dom_sf"/>
</dbReference>
<dbReference type="Gene3D" id="3.80.10.10">
    <property type="entry name" value="Ribonuclease Inhibitor"/>
    <property type="match status" value="1"/>
</dbReference>
<dbReference type="GO" id="GO:0006952">
    <property type="term" value="P:defense response"/>
    <property type="evidence" value="ECO:0007669"/>
    <property type="project" value="UniProtKB-KW"/>
</dbReference>
<evidence type="ECO:0000313" key="9">
    <source>
        <dbReference type="Proteomes" id="UP001558713"/>
    </source>
</evidence>
<dbReference type="SUPFAM" id="SSF52540">
    <property type="entry name" value="P-loop containing nucleoside triphosphate hydrolases"/>
    <property type="match status" value="1"/>
</dbReference>
<dbReference type="Proteomes" id="UP001558713">
    <property type="component" value="Unassembled WGS sequence"/>
</dbReference>
<proteinExistence type="predicted"/>
<dbReference type="Pfam" id="PF23598">
    <property type="entry name" value="LRR_14"/>
    <property type="match status" value="1"/>
</dbReference>
<dbReference type="InterPro" id="IPR036388">
    <property type="entry name" value="WH-like_DNA-bd_sf"/>
</dbReference>
<dbReference type="Pfam" id="PF23559">
    <property type="entry name" value="WHD_DRP"/>
    <property type="match status" value="1"/>
</dbReference>
<dbReference type="Gene3D" id="1.10.8.430">
    <property type="entry name" value="Helical domain of apoptotic protease-activating factors"/>
    <property type="match status" value="1"/>
</dbReference>
<evidence type="ECO:0000256" key="1">
    <source>
        <dbReference type="ARBA" id="ARBA00004370"/>
    </source>
</evidence>
<dbReference type="PANTHER" id="PTHR23155:SF1185">
    <property type="entry name" value="DISEASE RESISTANCE RPP8-LIKE PROTEIN 3-RELATED"/>
    <property type="match status" value="1"/>
</dbReference>
<evidence type="ECO:0000256" key="4">
    <source>
        <dbReference type="ARBA" id="ARBA00023136"/>
    </source>
</evidence>
<feature type="domain" description="NB-ARC" evidence="5">
    <location>
        <begin position="41"/>
        <end position="209"/>
    </location>
</feature>
<dbReference type="GO" id="GO:0016020">
    <property type="term" value="C:membrane"/>
    <property type="evidence" value="ECO:0007669"/>
    <property type="project" value="UniProtKB-SubCell"/>
</dbReference>
<dbReference type="AlphaFoldDB" id="A0ABD1AGF0"/>
<dbReference type="InterPro" id="IPR018000">
    <property type="entry name" value="Neurotransmitter_ion_chnl_CS"/>
</dbReference>
<sequence>MQSLGIQMIIDGGTSPFIRNEQREIRQTFSNSFESDIVGVEESVKELVGKLVKNDNIQVISISGMGGIGKTTLARQVFNHDKVRRRFDRFAWICISQQFTQKHVWQKILQEFQPHDEVILQMDENTLQGKLFQLLGKKRYLVVLDDIWKEEDWDRIKAVFPHKKGSKILLTSRNECVGLHADPTCFIFRPRILTPEEGWKLWERIVFPSREIGLSVYKEMEDMGKEMLTYCGGLPLAVKVLGGLLAKKHTVPEWKRVYDNIRAQIVGISGLDEDNLNSVYRVLSLSYEDLPMVLNQCFLYLAHFPEDYKICKETLFIYWAAEGIITSFYDGSTIRDSGEDCLEELVRRNMVLVEKNYLKSKFEYCQMHDMMREVCLSKAKKENYLQIVGGATSTFTINAQSPIRSRRLAVHSGNALCHILGHKNNRKVRSLLVFGVEEVFWTQSSSGFQSLPLLRVLNLFKVKFEGGKLPSSIGELIHLRVLSLYMAQVSHLPSSLRNLKLLLSLNLAVVLGEPVHVPNVLKEMLELRYLSLPQLMDDKTELELDCLVNLEALCSFSTQHSSVTNLLHMTKLRTLVVNLRESCSYETLFGISR</sequence>
<comment type="subcellular location">
    <subcellularLocation>
        <location evidence="1">Membrane</location>
    </subcellularLocation>
</comment>
<dbReference type="InterPro" id="IPR044974">
    <property type="entry name" value="Disease_R_plants"/>
</dbReference>
<feature type="domain" description="Disease resistance R13L4/SHOC-2-like LRR" evidence="7">
    <location>
        <begin position="427"/>
        <end position="582"/>
    </location>
</feature>
<comment type="caution">
    <text evidence="8">The sequence shown here is derived from an EMBL/GenBank/DDBJ whole genome shotgun (WGS) entry which is preliminary data.</text>
</comment>
<dbReference type="EMBL" id="JBANAX010000657">
    <property type="protein sequence ID" value="KAL1198820.1"/>
    <property type="molecule type" value="Genomic_DNA"/>
</dbReference>
<dbReference type="PRINTS" id="PR00364">
    <property type="entry name" value="DISEASERSIST"/>
</dbReference>
<dbReference type="FunFam" id="1.10.10.10:FF:000322">
    <property type="entry name" value="Probable disease resistance protein At1g63360"/>
    <property type="match status" value="1"/>
</dbReference>
<evidence type="ECO:0000259" key="6">
    <source>
        <dbReference type="Pfam" id="PF23559"/>
    </source>
</evidence>
<evidence type="ECO:0000256" key="2">
    <source>
        <dbReference type="ARBA" id="ARBA00022737"/>
    </source>
</evidence>
<keyword evidence="2" id="KW-0677">Repeat</keyword>
<dbReference type="SUPFAM" id="SSF52058">
    <property type="entry name" value="L domain-like"/>
    <property type="match status" value="1"/>
</dbReference>
<dbReference type="PANTHER" id="PTHR23155">
    <property type="entry name" value="DISEASE RESISTANCE PROTEIN RP"/>
    <property type="match status" value="1"/>
</dbReference>
<evidence type="ECO:0000259" key="5">
    <source>
        <dbReference type="Pfam" id="PF00931"/>
    </source>
</evidence>
<dbReference type="InterPro" id="IPR058922">
    <property type="entry name" value="WHD_DRP"/>
</dbReference>
<dbReference type="InterPro" id="IPR002182">
    <property type="entry name" value="NB-ARC"/>
</dbReference>
<reference evidence="8 9" key="1">
    <citation type="submission" date="2024-04" db="EMBL/GenBank/DDBJ databases">
        <title>Genome assembly C_amara_ONT_v2.</title>
        <authorList>
            <person name="Yant L."/>
            <person name="Moore C."/>
            <person name="Slenker M."/>
        </authorList>
    </citation>
    <scope>NUCLEOTIDE SEQUENCE [LARGE SCALE GENOMIC DNA]</scope>
    <source>
        <tissue evidence="8">Leaf</tissue>
    </source>
</reference>
<dbReference type="FunFam" id="3.40.50.300:FF:001091">
    <property type="entry name" value="Probable disease resistance protein At1g61300"/>
    <property type="match status" value="1"/>
</dbReference>
<accession>A0ABD1AGF0</accession>
<dbReference type="Pfam" id="PF00931">
    <property type="entry name" value="NB-ARC"/>
    <property type="match status" value="1"/>
</dbReference>
<organism evidence="8 9">
    <name type="scientific">Cardamine amara subsp. amara</name>
    <dbReference type="NCBI Taxonomy" id="228776"/>
    <lineage>
        <taxon>Eukaryota</taxon>
        <taxon>Viridiplantae</taxon>
        <taxon>Streptophyta</taxon>
        <taxon>Embryophyta</taxon>
        <taxon>Tracheophyta</taxon>
        <taxon>Spermatophyta</taxon>
        <taxon>Magnoliopsida</taxon>
        <taxon>eudicotyledons</taxon>
        <taxon>Gunneridae</taxon>
        <taxon>Pentapetalae</taxon>
        <taxon>rosids</taxon>
        <taxon>malvids</taxon>
        <taxon>Brassicales</taxon>
        <taxon>Brassicaceae</taxon>
        <taxon>Cardamineae</taxon>
        <taxon>Cardamine</taxon>
    </lineage>
</organism>